<dbReference type="Pfam" id="PF02297">
    <property type="entry name" value="COX6B"/>
    <property type="match status" value="1"/>
</dbReference>
<evidence type="ECO:0000256" key="6">
    <source>
        <dbReference type="ARBA" id="ARBA00023128"/>
    </source>
</evidence>
<keyword evidence="8" id="KW-0539">Nucleus</keyword>
<dbReference type="PANTHER" id="PTHR47677:SF1">
    <property type="entry name" value="CYTOCHROME C OXIDASE ASSEMBLY FACTOR 6"/>
    <property type="match status" value="1"/>
</dbReference>
<dbReference type="EMBL" id="MU001675">
    <property type="protein sequence ID" value="KAF2459563.1"/>
    <property type="molecule type" value="Genomic_DNA"/>
</dbReference>
<evidence type="ECO:0000313" key="10">
    <source>
        <dbReference type="EMBL" id="KAF2459563.1"/>
    </source>
</evidence>
<comment type="similarity">
    <text evidence="4">Belongs to the cytochrome c oxidase subunit 6B family.</text>
</comment>
<keyword evidence="7" id="KW-1015">Disulfide bond</keyword>
<keyword evidence="6" id="KW-0496">Mitochondrion</keyword>
<proteinExistence type="inferred from homology"/>
<dbReference type="GO" id="GO:0005634">
    <property type="term" value="C:nucleus"/>
    <property type="evidence" value="ECO:0007669"/>
    <property type="project" value="UniProtKB-SubCell"/>
</dbReference>
<dbReference type="Proteomes" id="UP000799766">
    <property type="component" value="Unassembled WGS sequence"/>
</dbReference>
<evidence type="ECO:0000256" key="4">
    <source>
        <dbReference type="ARBA" id="ARBA00006425"/>
    </source>
</evidence>
<dbReference type="GO" id="GO:0005758">
    <property type="term" value="C:mitochondrial intermembrane space"/>
    <property type="evidence" value="ECO:0007669"/>
    <property type="project" value="UniProtKB-SubCell"/>
</dbReference>
<dbReference type="PROSITE" id="PS51808">
    <property type="entry name" value="CHCH"/>
    <property type="match status" value="1"/>
</dbReference>
<dbReference type="Gene3D" id="1.10.10.140">
    <property type="entry name" value="Cytochrome c oxidase, subunit VIb"/>
    <property type="match status" value="1"/>
</dbReference>
<dbReference type="InterPro" id="IPR036549">
    <property type="entry name" value="CX6/COA6-like_sf"/>
</dbReference>
<reference evidence="10" key="1">
    <citation type="journal article" date="2020" name="Stud. Mycol.">
        <title>101 Dothideomycetes genomes: a test case for predicting lifestyles and emergence of pathogens.</title>
        <authorList>
            <person name="Haridas S."/>
            <person name="Albert R."/>
            <person name="Binder M."/>
            <person name="Bloem J."/>
            <person name="Labutti K."/>
            <person name="Salamov A."/>
            <person name="Andreopoulos B."/>
            <person name="Baker S."/>
            <person name="Barry K."/>
            <person name="Bills G."/>
            <person name="Bluhm B."/>
            <person name="Cannon C."/>
            <person name="Castanera R."/>
            <person name="Culley D."/>
            <person name="Daum C."/>
            <person name="Ezra D."/>
            <person name="Gonzalez J."/>
            <person name="Henrissat B."/>
            <person name="Kuo A."/>
            <person name="Liang C."/>
            <person name="Lipzen A."/>
            <person name="Lutzoni F."/>
            <person name="Magnuson J."/>
            <person name="Mondo S."/>
            <person name="Nolan M."/>
            <person name="Ohm R."/>
            <person name="Pangilinan J."/>
            <person name="Park H.-J."/>
            <person name="Ramirez L."/>
            <person name="Alfaro M."/>
            <person name="Sun H."/>
            <person name="Tritt A."/>
            <person name="Yoshinaga Y."/>
            <person name="Zwiers L.-H."/>
            <person name="Turgeon B."/>
            <person name="Goodwin S."/>
            <person name="Spatafora J."/>
            <person name="Crous P."/>
            <person name="Grigoriev I."/>
        </authorList>
    </citation>
    <scope>NUCLEOTIDE SEQUENCE</scope>
    <source>
        <strain evidence="10">ATCC 16933</strain>
    </source>
</reference>
<evidence type="ECO:0000256" key="7">
    <source>
        <dbReference type="ARBA" id="ARBA00023157"/>
    </source>
</evidence>
<evidence type="ECO:0000256" key="5">
    <source>
        <dbReference type="ARBA" id="ARBA00022490"/>
    </source>
</evidence>
<accession>A0A6A6P7Z9</accession>
<evidence type="ECO:0000256" key="1">
    <source>
        <dbReference type="ARBA" id="ARBA00004123"/>
    </source>
</evidence>
<evidence type="ECO:0000256" key="3">
    <source>
        <dbReference type="ARBA" id="ARBA00004569"/>
    </source>
</evidence>
<evidence type="ECO:0000256" key="2">
    <source>
        <dbReference type="ARBA" id="ARBA00004496"/>
    </source>
</evidence>
<gene>
    <name evidence="10" type="ORF">BDY21DRAFT_338583</name>
</gene>
<dbReference type="SUPFAM" id="SSF47694">
    <property type="entry name" value="Cytochrome c oxidase subunit h"/>
    <property type="match status" value="1"/>
</dbReference>
<protein>
    <submittedName>
        <fullName evidence="10">Cytochrome oxidase c subunit VIb-domain-containing protein</fullName>
    </submittedName>
</protein>
<sequence>MGWLPSWLGGSGGESKPTPQVTSDGGVQAPNRRDRARCWEARDAYFKCLDKHNILDSMGPGAADAKAKCPVEDTEFEKNCASSWVKYFREWRVAEYKKQERLRMIEAENAKAQAQR</sequence>
<evidence type="ECO:0000256" key="9">
    <source>
        <dbReference type="SAM" id="MobiDB-lite"/>
    </source>
</evidence>
<dbReference type="InterPro" id="IPR048281">
    <property type="entry name" value="COA6_fun"/>
</dbReference>
<dbReference type="PANTHER" id="PTHR47677">
    <property type="entry name" value="CYTOCHROME C OXIDASE ASSEMBLY FACTOR 6"/>
    <property type="match status" value="1"/>
</dbReference>
<organism evidence="10 11">
    <name type="scientific">Lineolata rhizophorae</name>
    <dbReference type="NCBI Taxonomy" id="578093"/>
    <lineage>
        <taxon>Eukaryota</taxon>
        <taxon>Fungi</taxon>
        <taxon>Dikarya</taxon>
        <taxon>Ascomycota</taxon>
        <taxon>Pezizomycotina</taxon>
        <taxon>Dothideomycetes</taxon>
        <taxon>Dothideomycetes incertae sedis</taxon>
        <taxon>Lineolatales</taxon>
        <taxon>Lineolataceae</taxon>
        <taxon>Lineolata</taxon>
    </lineage>
</organism>
<comment type="subcellular location">
    <subcellularLocation>
        <location evidence="2">Cytoplasm</location>
    </subcellularLocation>
    <subcellularLocation>
        <location evidence="3">Mitochondrion intermembrane space</location>
    </subcellularLocation>
    <subcellularLocation>
        <location evidence="1">Nucleus</location>
    </subcellularLocation>
</comment>
<feature type="region of interest" description="Disordered" evidence="9">
    <location>
        <begin position="1"/>
        <end position="34"/>
    </location>
</feature>
<keyword evidence="11" id="KW-1185">Reference proteome</keyword>
<evidence type="ECO:0000313" key="11">
    <source>
        <dbReference type="Proteomes" id="UP000799766"/>
    </source>
</evidence>
<dbReference type="InterPro" id="IPR048280">
    <property type="entry name" value="COX6B-like"/>
</dbReference>
<dbReference type="AlphaFoldDB" id="A0A6A6P7Z9"/>
<dbReference type="OrthoDB" id="5545577at2759"/>
<name>A0A6A6P7Z9_9PEZI</name>
<keyword evidence="5" id="KW-0963">Cytoplasm</keyword>
<dbReference type="FunFam" id="1.10.10.140:FF:000003">
    <property type="entry name" value="Cytochrome c oxidase assembly factor 6"/>
    <property type="match status" value="1"/>
</dbReference>
<dbReference type="GO" id="GO:0033617">
    <property type="term" value="P:mitochondrial respiratory chain complex IV assembly"/>
    <property type="evidence" value="ECO:0007669"/>
    <property type="project" value="TreeGrafter"/>
</dbReference>
<evidence type="ECO:0000256" key="8">
    <source>
        <dbReference type="ARBA" id="ARBA00023242"/>
    </source>
</evidence>